<evidence type="ECO:0000313" key="1">
    <source>
        <dbReference type="EMBL" id="RSK34606.1"/>
    </source>
</evidence>
<dbReference type="EMBL" id="RWIS01000004">
    <property type="protein sequence ID" value="RSK34606.1"/>
    <property type="molecule type" value="Genomic_DNA"/>
</dbReference>
<keyword evidence="2" id="KW-1185">Reference proteome</keyword>
<name>A0A3R9NJF8_9BACT</name>
<organism evidence="1 2">
    <name type="scientific">Hymenobacter metallilatus</name>
    <dbReference type="NCBI Taxonomy" id="2493666"/>
    <lineage>
        <taxon>Bacteria</taxon>
        <taxon>Pseudomonadati</taxon>
        <taxon>Bacteroidota</taxon>
        <taxon>Cytophagia</taxon>
        <taxon>Cytophagales</taxon>
        <taxon>Hymenobacteraceae</taxon>
        <taxon>Hymenobacter</taxon>
    </lineage>
</organism>
<evidence type="ECO:0000313" key="2">
    <source>
        <dbReference type="Proteomes" id="UP000280066"/>
    </source>
</evidence>
<dbReference type="RefSeq" id="WP_125428584.1">
    <property type="nucleotide sequence ID" value="NZ_RWIS01000004.1"/>
</dbReference>
<gene>
    <name evidence="1" type="ORF">EI290_08250</name>
</gene>
<dbReference type="Proteomes" id="UP000280066">
    <property type="component" value="Unassembled WGS sequence"/>
</dbReference>
<reference evidence="1 2" key="1">
    <citation type="submission" date="2018-12" db="EMBL/GenBank/DDBJ databases">
        <authorList>
            <person name="Feng G."/>
            <person name="Zhu H."/>
        </authorList>
    </citation>
    <scope>NUCLEOTIDE SEQUENCE [LARGE SCALE GENOMIC DNA]</scope>
    <source>
        <strain evidence="1 2">9PBR-2</strain>
    </source>
</reference>
<accession>A0A3R9NJF8</accession>
<dbReference type="AlphaFoldDB" id="A0A3R9NJF8"/>
<dbReference type="OrthoDB" id="886560at2"/>
<proteinExistence type="predicted"/>
<protein>
    <submittedName>
        <fullName evidence="1">Uncharacterized protein</fullName>
    </submittedName>
</protein>
<comment type="caution">
    <text evidence="1">The sequence shown here is derived from an EMBL/GenBank/DDBJ whole genome shotgun (WGS) entry which is preliminary data.</text>
</comment>
<sequence>MDNTGTALHWYPEDGGYGTEPLLWAVYDTQLCGSQLVVRAGTGLYVVYPVQVQSLEEARLKQQGPFERKELMDTLLRLTGDTALHQVGPF</sequence>